<gene>
    <name evidence="2" type="ORF">FRX31_008153</name>
</gene>
<dbReference type="Proteomes" id="UP000554482">
    <property type="component" value="Unassembled WGS sequence"/>
</dbReference>
<feature type="domain" description="R13L1/DRL21-like LRR repeat region" evidence="1">
    <location>
        <begin position="4"/>
        <end position="107"/>
    </location>
</feature>
<keyword evidence="3" id="KW-1185">Reference proteome</keyword>
<dbReference type="OrthoDB" id="765493at2759"/>
<organism evidence="2 3">
    <name type="scientific">Thalictrum thalictroides</name>
    <name type="common">Rue-anemone</name>
    <name type="synonym">Anemone thalictroides</name>
    <dbReference type="NCBI Taxonomy" id="46969"/>
    <lineage>
        <taxon>Eukaryota</taxon>
        <taxon>Viridiplantae</taxon>
        <taxon>Streptophyta</taxon>
        <taxon>Embryophyta</taxon>
        <taxon>Tracheophyta</taxon>
        <taxon>Spermatophyta</taxon>
        <taxon>Magnoliopsida</taxon>
        <taxon>Ranunculales</taxon>
        <taxon>Ranunculaceae</taxon>
        <taxon>Thalictroideae</taxon>
        <taxon>Thalictrum</taxon>
    </lineage>
</organism>
<dbReference type="PANTHER" id="PTHR47186">
    <property type="entry name" value="LEUCINE-RICH REPEAT-CONTAINING PROTEIN 57"/>
    <property type="match status" value="1"/>
</dbReference>
<evidence type="ECO:0000259" key="1">
    <source>
        <dbReference type="Pfam" id="PF25019"/>
    </source>
</evidence>
<dbReference type="PANTHER" id="PTHR47186:SF30">
    <property type="entry name" value="EF-HAND DOMAIN-CONTAINING PROTEIN"/>
    <property type="match status" value="1"/>
</dbReference>
<dbReference type="InterPro" id="IPR056789">
    <property type="entry name" value="LRR_R13L1-DRL21"/>
</dbReference>
<comment type="caution">
    <text evidence="2">The sequence shown here is derived from an EMBL/GenBank/DDBJ whole genome shotgun (WGS) entry which is preliminary data.</text>
</comment>
<dbReference type="SUPFAM" id="SSF52058">
    <property type="entry name" value="L domain-like"/>
    <property type="match status" value="1"/>
</dbReference>
<reference evidence="2 3" key="1">
    <citation type="submission" date="2020-06" db="EMBL/GenBank/DDBJ databases">
        <title>Transcriptomic and genomic resources for Thalictrum thalictroides and T. hernandezii: Facilitating candidate gene discovery in an emerging model plant lineage.</title>
        <authorList>
            <person name="Arias T."/>
            <person name="Riano-Pachon D.M."/>
            <person name="Di Stilio V.S."/>
        </authorList>
    </citation>
    <scope>NUCLEOTIDE SEQUENCE [LARGE SCALE GENOMIC DNA]</scope>
    <source>
        <strain evidence="3">cv. WT478/WT964</strain>
        <tissue evidence="2">Leaves</tissue>
    </source>
</reference>
<dbReference type="Pfam" id="PF25019">
    <property type="entry name" value="LRR_R13L1-DRL21"/>
    <property type="match status" value="1"/>
</dbReference>
<sequence>MIDVLSLDFDNSEEGNIDNMSEEGNIDNMPEEGNIDNMSVVFENLQPHEDVQELNIFYFAGFKFPSWFSNSSILTNLVKLRLENCKNTTELPALGNLVALEDLEITSLSSVKHIGTQFCGFGQSAFPKLKKLQILGMFELVEWELPISTDARTIMPCLQEMELKDCPMLKALPGLGRLESLESLEIWGLTSIVRVGLEFWGISADEFGGSSIEEIVNGEELIQEQEKVRTSCSRKPLILFPRLTELRIGGMEEWEEWIMPPFQEDGQIIVMPCLRQLHFEKCPKLEGILPDLLVRFKSLEILELRGLEKCEDREDISLPCLRELEIRDCGFHVIPRFLFPHTLRKLVIYDCKNLRGMQPCLPPLLEKLELWYDVGVLSESLPIGDSHNYLNLRSFKIKFSKHPSLPKGFNHLTATQYLKFNECESLDFDLNELKHLTMLQSLSIYKCRILAKRFQSSGDDYWMSILSHVPNISIDYENIRES</sequence>
<dbReference type="EMBL" id="JABWDY010008380">
    <property type="protein sequence ID" value="KAF5202260.1"/>
    <property type="molecule type" value="Genomic_DNA"/>
</dbReference>
<proteinExistence type="predicted"/>
<protein>
    <recommendedName>
        <fullName evidence="1">R13L1/DRL21-like LRR repeat region domain-containing protein</fullName>
    </recommendedName>
</protein>
<evidence type="ECO:0000313" key="2">
    <source>
        <dbReference type="EMBL" id="KAF5202260.1"/>
    </source>
</evidence>
<accession>A0A7J6X0K3</accession>
<dbReference type="InterPro" id="IPR032675">
    <property type="entry name" value="LRR_dom_sf"/>
</dbReference>
<name>A0A7J6X0K3_THATH</name>
<dbReference type="Gene3D" id="3.80.10.10">
    <property type="entry name" value="Ribonuclease Inhibitor"/>
    <property type="match status" value="2"/>
</dbReference>
<evidence type="ECO:0000313" key="3">
    <source>
        <dbReference type="Proteomes" id="UP000554482"/>
    </source>
</evidence>
<dbReference type="AlphaFoldDB" id="A0A7J6X0K3"/>